<organism evidence="1 2">
    <name type="scientific">Betalipothrixvirus uzonense</name>
    <dbReference type="NCBI Taxonomy" id="512792"/>
    <lineage>
        <taxon>Viruses</taxon>
        <taxon>Adnaviria</taxon>
        <taxon>Zilligvirae</taxon>
        <taxon>Taleaviricota</taxon>
        <taxon>Tokiviricetes</taxon>
        <taxon>Ligamenvirales</taxon>
        <taxon>Lipothrixviridae</taxon>
        <taxon>Betalipothrixvirus</taxon>
    </lineage>
</organism>
<dbReference type="GeneID" id="6186764"/>
<dbReference type="KEGG" id="vg:6186764"/>
<dbReference type="EMBL" id="EU545650">
    <property type="protein sequence ID" value="ACB37249.1"/>
    <property type="molecule type" value="Genomic_DNA"/>
</dbReference>
<proteinExistence type="predicted"/>
<dbReference type="RefSeq" id="YP_001798533.1">
    <property type="nucleotide sequence ID" value="NC_010537.1"/>
</dbReference>
<keyword evidence="2" id="KW-1185">Reference proteome</keyword>
<reference evidence="1 2" key="1">
    <citation type="journal article" date="2008" name="Res. Microbiol.">
        <title>Viruses in acidic geothermal environments of the Kamchatka Peninsula.</title>
        <authorList>
            <person name="Bize A."/>
            <person name="Peng X."/>
            <person name="Prokofeva M."/>
            <person name="Maclellan K."/>
            <person name="Lucas S."/>
            <person name="Forterre P."/>
            <person name="Garrett R.A."/>
            <person name="Bonch-Osmolovskaya E.A."/>
            <person name="Prangishvili D."/>
        </authorList>
    </citation>
    <scope>NUCLEOTIDE SEQUENCE [LARGE SCALE GENOMIC DNA]</scope>
</reference>
<name>B2CRJ2_9VIRU</name>
<dbReference type="OrthoDB" id="26351at10239"/>
<dbReference type="Proteomes" id="UP000008691">
    <property type="component" value="Segment"/>
</dbReference>
<evidence type="ECO:0000313" key="1">
    <source>
        <dbReference type="EMBL" id="ACB37249.1"/>
    </source>
</evidence>
<accession>B2CRJ2</accession>
<sequence>MPKFEECNQIVNPEGLPLEALSHSEKIFLEFCQLYESYPEEIKQVIKTW</sequence>
<protein>
    <submittedName>
        <fullName evidence="1">Uncharacterized protein</fullName>
    </submittedName>
</protein>
<evidence type="ECO:0000313" key="2">
    <source>
        <dbReference type="Proteomes" id="UP000008691"/>
    </source>
</evidence>